<feature type="region of interest" description="Disordered" evidence="2">
    <location>
        <begin position="77"/>
        <end position="96"/>
    </location>
</feature>
<comment type="caution">
    <text evidence="3">The sequence shown here is derived from an EMBL/GenBank/DDBJ whole genome shotgun (WGS) entry which is preliminary data.</text>
</comment>
<feature type="compositionally biased region" description="Basic and acidic residues" evidence="2">
    <location>
        <begin position="757"/>
        <end position="769"/>
    </location>
</feature>
<evidence type="ECO:0000256" key="2">
    <source>
        <dbReference type="SAM" id="MobiDB-lite"/>
    </source>
</evidence>
<feature type="compositionally biased region" description="Acidic residues" evidence="2">
    <location>
        <begin position="771"/>
        <end position="786"/>
    </location>
</feature>
<evidence type="ECO:0008006" key="5">
    <source>
        <dbReference type="Google" id="ProtNLM"/>
    </source>
</evidence>
<dbReference type="Proteomes" id="UP000005446">
    <property type="component" value="Unassembled WGS sequence"/>
</dbReference>
<feature type="region of interest" description="Disordered" evidence="2">
    <location>
        <begin position="572"/>
        <end position="595"/>
    </location>
</feature>
<reference evidence="3 4" key="1">
    <citation type="journal article" date="2012" name="Eukaryot. Cell">
        <title>Genome sequence of the fungus Glarea lozoyensis: the first genome sequence of a species from the Helotiaceae family.</title>
        <authorList>
            <person name="Youssar L."/>
            <person name="Gruening B.A."/>
            <person name="Erxleben A."/>
            <person name="Guenther S."/>
            <person name="Huettel W."/>
        </authorList>
    </citation>
    <scope>NUCLEOTIDE SEQUENCE [LARGE SCALE GENOMIC DNA]</scope>
    <source>
        <strain evidence="4">ATCC 74030 / MF5533</strain>
    </source>
</reference>
<protein>
    <recommendedName>
        <fullName evidence="5">Pathway-specific nitrogen regulator</fullName>
    </recommendedName>
</protein>
<feature type="compositionally biased region" description="Low complexity" evidence="2">
    <location>
        <begin position="258"/>
        <end position="271"/>
    </location>
</feature>
<gene>
    <name evidence="3" type="ORF">M7I_3442</name>
</gene>
<sequence length="885" mass="97519">MLSDKLEVKSDGQVTSRLSLRPQKRFIVPTPVVDADDNTEAEAEHEARERQIDRIEAQIQAAARAVVASIENDNYHGNEDSVLSAETDESYEPEGTEMTYEGTDISYGSEGVSHEGRNAIDGTEVTYASESEEEHGQEMDASEMISDSGNEEVSELNQDISMSEVHYGSDNEEHSQVENGSEHDDAASAEKLIQSIEDDDAASTPGIGPELRSPTPKENGQITKETVEVEELAPISEHDNGGDSSSHHDGDIDDDVFSHNSSRSARSSLNSYEALRNAEEKEGARVLTSPSVGEEANTRLLPLQWLYSHVMQEPELPDDLHYVKENWRLLQDKLGDTVLERGILLPHPQDSFEILEERLLEALELPVRPRAFILKCGHYMGPSDSEAPSSDDEGGDFWNENISRRKWCDICRREVRLDMSGEPEGKRFRVKIFASNGLMHAGAWAAAWKEMERVDVEIGPWVEPYQHTELERLATLKPKMIVEDHDDGFEDEVPQESHQPTCEEGESAHHSEQLSHEIDADTNAHIDTPGEILESLEEKPTEEIPTEPEKSVADYENEMRELLLEEEQMRELHERQNAVPQRSPSPARKRSRASINEDSLSELLLAAFKVAMRDRKNIMIIVLSILVFVLALRPGSTPSATVPTSSSSAPGAGFSDDVTSGVHADAVVEVANVISETLPVASSIVGTTMPSPMKQQKPLRTSKQIRKTSAKSKAKPRGSVIEKVQTAESSGPEMKADPVSTETTGMGDDSLHNNSKAPDENPKHTRSPADEVAESGNDESDSEPEPTEDHIADPPQAAVPKMESEPKTVVEGKFEGDNEEMDVEIEEEDAENPTEAVEIENNLHPTASDTSGTVTSLEDLGLPDTNEEDLDEEGEGEDEEIVDTA</sequence>
<dbReference type="AlphaFoldDB" id="H0ELH8"/>
<feature type="compositionally biased region" description="Basic and acidic residues" evidence="2">
    <location>
        <begin position="236"/>
        <end position="250"/>
    </location>
</feature>
<feature type="compositionally biased region" description="Acidic residues" evidence="2">
    <location>
        <begin position="817"/>
        <end position="832"/>
    </location>
</feature>
<feature type="region of interest" description="Disordered" evidence="2">
    <location>
        <begin position="199"/>
        <end position="221"/>
    </location>
</feature>
<dbReference type="EMBL" id="AGUE01000078">
    <property type="protein sequence ID" value="EHL00557.1"/>
    <property type="molecule type" value="Genomic_DNA"/>
</dbReference>
<feature type="compositionally biased region" description="Polar residues" evidence="2">
    <location>
        <begin position="843"/>
        <end position="856"/>
    </location>
</feature>
<accession>H0ELH8</accession>
<evidence type="ECO:0000313" key="4">
    <source>
        <dbReference type="Proteomes" id="UP000005446"/>
    </source>
</evidence>
<dbReference type="HOGENOM" id="CLU_303044_0_0_1"/>
<feature type="compositionally biased region" description="Acidic residues" evidence="2">
    <location>
        <begin position="86"/>
        <end position="95"/>
    </location>
</feature>
<keyword evidence="4" id="KW-1185">Reference proteome</keyword>
<feature type="region of interest" description="Disordered" evidence="2">
    <location>
        <begin position="233"/>
        <end position="272"/>
    </location>
</feature>
<feature type="compositionally biased region" description="Basic and acidic residues" evidence="2">
    <location>
        <begin position="802"/>
        <end position="816"/>
    </location>
</feature>
<feature type="coiled-coil region" evidence="1">
    <location>
        <begin position="38"/>
        <end position="65"/>
    </location>
</feature>
<dbReference type="InParanoid" id="H0ELH8"/>
<proteinExistence type="predicted"/>
<feature type="compositionally biased region" description="Polar residues" evidence="2">
    <location>
        <begin position="685"/>
        <end position="702"/>
    </location>
</feature>
<dbReference type="OrthoDB" id="5369448at2759"/>
<feature type="compositionally biased region" description="Basic residues" evidence="2">
    <location>
        <begin position="703"/>
        <end position="716"/>
    </location>
</feature>
<feature type="region of interest" description="Disordered" evidence="2">
    <location>
        <begin position="489"/>
        <end position="514"/>
    </location>
</feature>
<keyword evidence="1" id="KW-0175">Coiled coil</keyword>
<feature type="region of interest" description="Disordered" evidence="2">
    <location>
        <begin position="685"/>
        <end position="885"/>
    </location>
</feature>
<feature type="compositionally biased region" description="Acidic residues" evidence="2">
    <location>
        <begin position="865"/>
        <end position="885"/>
    </location>
</feature>
<evidence type="ECO:0000313" key="3">
    <source>
        <dbReference type="EMBL" id="EHL00557.1"/>
    </source>
</evidence>
<name>H0ELH8_GLAL7</name>
<feature type="region of interest" description="Disordered" evidence="2">
    <location>
        <begin position="129"/>
        <end position="156"/>
    </location>
</feature>
<evidence type="ECO:0000256" key="1">
    <source>
        <dbReference type="SAM" id="Coils"/>
    </source>
</evidence>
<organism evidence="3 4">
    <name type="scientific">Glarea lozoyensis (strain ATCC 74030 / MF5533)</name>
    <dbReference type="NCBI Taxonomy" id="1104152"/>
    <lineage>
        <taxon>Eukaryota</taxon>
        <taxon>Fungi</taxon>
        <taxon>Dikarya</taxon>
        <taxon>Ascomycota</taxon>
        <taxon>Pezizomycotina</taxon>
        <taxon>Leotiomycetes</taxon>
        <taxon>Helotiales</taxon>
        <taxon>Helotiaceae</taxon>
        <taxon>Glarea</taxon>
    </lineage>
</organism>